<keyword evidence="2" id="KW-0238">DNA-binding</keyword>
<organism evidence="2 3">
    <name type="scientific">Bordetella genomosp. 1</name>
    <dbReference type="NCBI Taxonomy" id="1395607"/>
    <lineage>
        <taxon>Bacteria</taxon>
        <taxon>Pseudomonadati</taxon>
        <taxon>Pseudomonadota</taxon>
        <taxon>Betaproteobacteria</taxon>
        <taxon>Burkholderiales</taxon>
        <taxon>Alcaligenaceae</taxon>
        <taxon>Bordetella</taxon>
    </lineage>
</organism>
<dbReference type="RefSeq" id="WP_094830514.1">
    <property type="nucleotide sequence ID" value="NZ_NEVR01000001.1"/>
</dbReference>
<accession>A0ABX4F2X6</accession>
<dbReference type="Proteomes" id="UP000216354">
    <property type="component" value="Unassembled WGS sequence"/>
</dbReference>
<comment type="caution">
    <text evidence="2">The sequence shown here is derived from an EMBL/GenBank/DDBJ whole genome shotgun (WGS) entry which is preliminary data.</text>
</comment>
<reference evidence="2 3" key="1">
    <citation type="submission" date="2017-05" db="EMBL/GenBank/DDBJ databases">
        <title>Complete and WGS of Bordetella genogroups.</title>
        <authorList>
            <person name="Spilker T."/>
            <person name="Lipuma J."/>
        </authorList>
    </citation>
    <scope>NUCLEOTIDE SEQUENCE [LARGE SCALE GENOMIC DNA]</scope>
    <source>
        <strain evidence="2 3">AU9795</strain>
    </source>
</reference>
<sequence length="158" mass="16927">MSIKPSAAPSAKRAGVAPRRAGAPLVELSFDVAPVVSVVRRHVKLSKQAEAAIRLDLANVLNHAIVQLRVAGLDAPAPAPPADDPVLSSEQAAQLAGVSRPYMAKLIDTGKVKLHQKVGRQRRVLRSAVLSWQQNERVRQAGALKRLAADLDEEIFPS</sequence>
<dbReference type="GO" id="GO:0003677">
    <property type="term" value="F:DNA binding"/>
    <property type="evidence" value="ECO:0007669"/>
    <property type="project" value="UniProtKB-KW"/>
</dbReference>
<feature type="domain" description="Helix-turn-helix" evidence="1">
    <location>
        <begin position="86"/>
        <end position="136"/>
    </location>
</feature>
<evidence type="ECO:0000313" key="3">
    <source>
        <dbReference type="Proteomes" id="UP000216354"/>
    </source>
</evidence>
<dbReference type="InterPro" id="IPR010093">
    <property type="entry name" value="SinI_DNA-bd"/>
</dbReference>
<evidence type="ECO:0000259" key="1">
    <source>
        <dbReference type="Pfam" id="PF12728"/>
    </source>
</evidence>
<keyword evidence="3" id="KW-1185">Reference proteome</keyword>
<dbReference type="EMBL" id="NEVR01000001">
    <property type="protein sequence ID" value="OZI68078.1"/>
    <property type="molecule type" value="Genomic_DNA"/>
</dbReference>
<dbReference type="Pfam" id="PF12728">
    <property type="entry name" value="HTH_17"/>
    <property type="match status" value="1"/>
</dbReference>
<proteinExistence type="predicted"/>
<name>A0ABX4F2X6_9BORD</name>
<gene>
    <name evidence="2" type="ORF">CAL27_00990</name>
</gene>
<dbReference type="NCBIfam" id="TIGR01764">
    <property type="entry name" value="excise"/>
    <property type="match status" value="1"/>
</dbReference>
<dbReference type="InterPro" id="IPR041657">
    <property type="entry name" value="HTH_17"/>
</dbReference>
<evidence type="ECO:0000313" key="2">
    <source>
        <dbReference type="EMBL" id="OZI68078.1"/>
    </source>
</evidence>
<protein>
    <submittedName>
        <fullName evidence="2">DNA-binding protein</fullName>
    </submittedName>
</protein>